<accession>A0ABD1BRX4</accession>
<evidence type="ECO:0000259" key="1">
    <source>
        <dbReference type="Pfam" id="PF13966"/>
    </source>
</evidence>
<dbReference type="AlphaFoldDB" id="A0ABD1BRX4"/>
<dbReference type="PANTHER" id="PTHR33116:SF84">
    <property type="entry name" value="RNA-DIRECTED DNA POLYMERASE"/>
    <property type="match status" value="1"/>
</dbReference>
<proteinExistence type="predicted"/>
<feature type="domain" description="Reverse transcriptase zinc-binding" evidence="1">
    <location>
        <begin position="104"/>
        <end position="187"/>
    </location>
</feature>
<reference evidence="2 3" key="1">
    <citation type="submission" date="2024-04" db="EMBL/GenBank/DDBJ databases">
        <title>Genome assembly C_amara_ONT_v2.</title>
        <authorList>
            <person name="Yant L."/>
            <person name="Moore C."/>
            <person name="Slenker M."/>
        </authorList>
    </citation>
    <scope>NUCLEOTIDE SEQUENCE [LARGE SCALE GENOMIC DNA]</scope>
    <source>
        <tissue evidence="2">Leaf</tissue>
    </source>
</reference>
<comment type="caution">
    <text evidence="2">The sequence shown here is derived from an EMBL/GenBank/DDBJ whole genome shotgun (WGS) entry which is preliminary data.</text>
</comment>
<dbReference type="InterPro" id="IPR026960">
    <property type="entry name" value="RVT-Znf"/>
</dbReference>
<sequence length="291" mass="33992">MVREVTFDWVRLRPGNGKTTRFWTDNWSPYGKLLDYLNARTTGRMGIDLKATLHSIYQQGRWALPPARSEEHVLLQVHLSTITLDDSTDYYEWVVDGIKWKKYHTGVIYNRLKVHDTLVPWHSSVWNKGGIPKHSFITWLFVLDRCPTKARILSWGLTTSPNCLLCNNHLESRDHLLFDCPFSWSIWEPITRRCNLPSLGQALRSWSGSFLQIQQLQGTVISKKLTRLAWQSVIYFVWQERNHRLHRNQFRPATSILSMIDATIRNRASSLRSVNTRTSSQLLQLWLSTST</sequence>
<evidence type="ECO:0000313" key="3">
    <source>
        <dbReference type="Proteomes" id="UP001558713"/>
    </source>
</evidence>
<keyword evidence="3" id="KW-1185">Reference proteome</keyword>
<dbReference type="PANTHER" id="PTHR33116">
    <property type="entry name" value="REVERSE TRANSCRIPTASE ZINC-BINDING DOMAIN-CONTAINING PROTEIN-RELATED-RELATED"/>
    <property type="match status" value="1"/>
</dbReference>
<protein>
    <recommendedName>
        <fullName evidence="1">Reverse transcriptase zinc-binding domain-containing protein</fullName>
    </recommendedName>
</protein>
<gene>
    <name evidence="2" type="ORF">V5N11_021729</name>
</gene>
<dbReference type="Pfam" id="PF13966">
    <property type="entry name" value="zf-RVT"/>
    <property type="match status" value="1"/>
</dbReference>
<dbReference type="EMBL" id="JBANAX010000166">
    <property type="protein sequence ID" value="KAL1219951.1"/>
    <property type="molecule type" value="Genomic_DNA"/>
</dbReference>
<evidence type="ECO:0000313" key="2">
    <source>
        <dbReference type="EMBL" id="KAL1219951.1"/>
    </source>
</evidence>
<dbReference type="Proteomes" id="UP001558713">
    <property type="component" value="Unassembled WGS sequence"/>
</dbReference>
<name>A0ABD1BRX4_CARAN</name>
<organism evidence="2 3">
    <name type="scientific">Cardamine amara subsp. amara</name>
    <dbReference type="NCBI Taxonomy" id="228776"/>
    <lineage>
        <taxon>Eukaryota</taxon>
        <taxon>Viridiplantae</taxon>
        <taxon>Streptophyta</taxon>
        <taxon>Embryophyta</taxon>
        <taxon>Tracheophyta</taxon>
        <taxon>Spermatophyta</taxon>
        <taxon>Magnoliopsida</taxon>
        <taxon>eudicotyledons</taxon>
        <taxon>Gunneridae</taxon>
        <taxon>Pentapetalae</taxon>
        <taxon>rosids</taxon>
        <taxon>malvids</taxon>
        <taxon>Brassicales</taxon>
        <taxon>Brassicaceae</taxon>
        <taxon>Cardamineae</taxon>
        <taxon>Cardamine</taxon>
    </lineage>
</organism>